<accession>A0A0E0DNE8</accession>
<dbReference type="Gramene" id="OMERI05G06610.1">
    <property type="protein sequence ID" value="OMERI05G06610.1"/>
    <property type="gene ID" value="OMERI05G06610"/>
</dbReference>
<dbReference type="EnsemblPlants" id="OMERI05G06610.1">
    <property type="protein sequence ID" value="OMERI05G06610.1"/>
    <property type="gene ID" value="OMERI05G06610"/>
</dbReference>
<feature type="compositionally biased region" description="Low complexity" evidence="1">
    <location>
        <begin position="84"/>
        <end position="97"/>
    </location>
</feature>
<evidence type="ECO:0000256" key="1">
    <source>
        <dbReference type="SAM" id="MobiDB-lite"/>
    </source>
</evidence>
<reference evidence="2" key="1">
    <citation type="submission" date="2015-04" db="UniProtKB">
        <authorList>
            <consortium name="EnsemblPlants"/>
        </authorList>
    </citation>
    <scope>IDENTIFICATION</scope>
</reference>
<dbReference type="AlphaFoldDB" id="A0A0E0DNE8"/>
<feature type="compositionally biased region" description="Basic residues" evidence="1">
    <location>
        <begin position="70"/>
        <end position="79"/>
    </location>
</feature>
<organism evidence="2">
    <name type="scientific">Oryza meridionalis</name>
    <dbReference type="NCBI Taxonomy" id="40149"/>
    <lineage>
        <taxon>Eukaryota</taxon>
        <taxon>Viridiplantae</taxon>
        <taxon>Streptophyta</taxon>
        <taxon>Embryophyta</taxon>
        <taxon>Tracheophyta</taxon>
        <taxon>Spermatophyta</taxon>
        <taxon>Magnoliopsida</taxon>
        <taxon>Liliopsida</taxon>
        <taxon>Poales</taxon>
        <taxon>Poaceae</taxon>
        <taxon>BOP clade</taxon>
        <taxon>Oryzoideae</taxon>
        <taxon>Oryzeae</taxon>
        <taxon>Oryzinae</taxon>
        <taxon>Oryza</taxon>
    </lineage>
</organism>
<protein>
    <submittedName>
        <fullName evidence="2">Uncharacterized protein</fullName>
    </submittedName>
</protein>
<sequence>MDDAVRDGNQRGGGRSRVTVAASPERQQRTAMADPSSLTSVHGRRPRSHGGVIGAGGGLGEVTSPSPPPPHRHRRRRRREEKLLSLSDSSSPFGSSRLVRRDSGWGGAGVGAAPAERRHRRRGSADREKARRQRGGGVGKTWGRESGETWGQRLASRLWQAKFVQCAEEFGQPDGLAIRLASLSEGDFTSKSPKFNLERGNKEVVGDALRGGCPGIRSRNI</sequence>
<reference evidence="2" key="2">
    <citation type="submission" date="2018-05" db="EMBL/GenBank/DDBJ databases">
        <title>OmerRS3 (Oryza meridionalis Reference Sequence Version 3).</title>
        <authorList>
            <person name="Zhang J."/>
            <person name="Kudrna D."/>
            <person name="Lee S."/>
            <person name="Talag J."/>
            <person name="Welchert J."/>
            <person name="Wing R.A."/>
        </authorList>
    </citation>
    <scope>NUCLEOTIDE SEQUENCE [LARGE SCALE GENOMIC DNA]</scope>
    <source>
        <strain evidence="2">cv. OR44</strain>
    </source>
</reference>
<name>A0A0E0DNE8_9ORYZ</name>
<keyword evidence="3" id="KW-1185">Reference proteome</keyword>
<feature type="region of interest" description="Disordered" evidence="1">
    <location>
        <begin position="1"/>
        <end position="145"/>
    </location>
</feature>
<dbReference type="HOGENOM" id="CLU_1252367_0_0_1"/>
<evidence type="ECO:0000313" key="3">
    <source>
        <dbReference type="Proteomes" id="UP000008021"/>
    </source>
</evidence>
<feature type="compositionally biased region" description="Gly residues" evidence="1">
    <location>
        <begin position="51"/>
        <end position="60"/>
    </location>
</feature>
<evidence type="ECO:0000313" key="2">
    <source>
        <dbReference type="EnsemblPlants" id="OMERI05G06610.1"/>
    </source>
</evidence>
<proteinExistence type="predicted"/>
<dbReference type="Proteomes" id="UP000008021">
    <property type="component" value="Chromosome 5"/>
</dbReference>